<proteinExistence type="predicted"/>
<sequence length="73" mass="7598">MTKFLKPFLASRKTLIGGIVAFLGAALNLAQHLYDVSNGAPLSLERISLSLAGFGASWSGFSAKDADKTGVAK</sequence>
<evidence type="ECO:0000313" key="1">
    <source>
        <dbReference type="EMBL" id="CAB4162530.1"/>
    </source>
</evidence>
<reference evidence="1" key="1">
    <citation type="submission" date="2020-04" db="EMBL/GenBank/DDBJ databases">
        <authorList>
            <person name="Chiriac C."/>
            <person name="Salcher M."/>
            <person name="Ghai R."/>
            <person name="Kavagutti S V."/>
        </authorList>
    </citation>
    <scope>NUCLEOTIDE SEQUENCE</scope>
</reference>
<accession>A0A6J5NRW8</accession>
<dbReference type="EMBL" id="LR796738">
    <property type="protein sequence ID" value="CAB4162530.1"/>
    <property type="molecule type" value="Genomic_DNA"/>
</dbReference>
<gene>
    <name evidence="1" type="ORF">UFOVP783_58</name>
</gene>
<name>A0A6J5NRW8_9CAUD</name>
<organism evidence="1">
    <name type="scientific">uncultured Caudovirales phage</name>
    <dbReference type="NCBI Taxonomy" id="2100421"/>
    <lineage>
        <taxon>Viruses</taxon>
        <taxon>Duplodnaviria</taxon>
        <taxon>Heunggongvirae</taxon>
        <taxon>Uroviricota</taxon>
        <taxon>Caudoviricetes</taxon>
        <taxon>Peduoviridae</taxon>
        <taxon>Maltschvirus</taxon>
        <taxon>Maltschvirus maltsch</taxon>
    </lineage>
</organism>
<protein>
    <submittedName>
        <fullName evidence="1">Uncharacterized protein</fullName>
    </submittedName>
</protein>